<keyword evidence="1" id="KW-0812">Transmembrane</keyword>
<keyword evidence="1" id="KW-0472">Membrane</keyword>
<dbReference type="Proteomes" id="UP000594468">
    <property type="component" value="Chromosome"/>
</dbReference>
<keyword evidence="3" id="KW-1185">Reference proteome</keyword>
<feature type="transmembrane region" description="Helical" evidence="1">
    <location>
        <begin position="6"/>
        <end position="31"/>
    </location>
</feature>
<feature type="transmembrane region" description="Helical" evidence="1">
    <location>
        <begin position="149"/>
        <end position="167"/>
    </location>
</feature>
<reference evidence="2 3" key="1">
    <citation type="submission" date="2020-02" db="EMBL/GenBank/DDBJ databases">
        <authorList>
            <person name="Zheng R.K."/>
            <person name="Sun C.M."/>
        </authorList>
    </citation>
    <scope>NUCLEOTIDE SEQUENCE [LARGE SCALE GENOMIC DNA]</scope>
    <source>
        <strain evidence="3">rifampicinis</strain>
    </source>
</reference>
<sequence length="172" mass="18355">MNTLIAVLRLLHIFTGVIWVGLILFQAFYLAPAINQTGKSGYQVFNAITRLAGFQRITPIVAIITTLAGVLLYGMNRWDALLSTLGGILMLIGALAGLAAFGHGFGLISVTNKFSQAVSSWISAGQPEAGTEYTEVQQLGDRYARNARVAAMIMIVAVIGMASARGFTSIVF</sequence>
<organism evidence="2 3">
    <name type="scientific">Phototrophicus methaneseepsis</name>
    <dbReference type="NCBI Taxonomy" id="2710758"/>
    <lineage>
        <taxon>Bacteria</taxon>
        <taxon>Bacillati</taxon>
        <taxon>Chloroflexota</taxon>
        <taxon>Candidatus Thermofontia</taxon>
        <taxon>Phototrophicales</taxon>
        <taxon>Phototrophicaceae</taxon>
        <taxon>Phototrophicus</taxon>
    </lineage>
</organism>
<name>A0A7S8E5L8_9CHLR</name>
<protein>
    <submittedName>
        <fullName evidence="2">Uncharacterized protein</fullName>
    </submittedName>
</protein>
<feature type="transmembrane region" description="Helical" evidence="1">
    <location>
        <begin position="87"/>
        <end position="110"/>
    </location>
</feature>
<evidence type="ECO:0000313" key="3">
    <source>
        <dbReference type="Proteomes" id="UP000594468"/>
    </source>
</evidence>
<proteinExistence type="predicted"/>
<dbReference type="EMBL" id="CP062983">
    <property type="protein sequence ID" value="QPC80785.1"/>
    <property type="molecule type" value="Genomic_DNA"/>
</dbReference>
<dbReference type="AlphaFoldDB" id="A0A7S8E5L8"/>
<dbReference type="RefSeq" id="WP_195168860.1">
    <property type="nucleotide sequence ID" value="NZ_CP062983.1"/>
</dbReference>
<dbReference type="KEGG" id="pmet:G4Y79_13815"/>
<accession>A0A7S8E5L8</accession>
<gene>
    <name evidence="2" type="ORF">G4Y79_13815</name>
</gene>
<evidence type="ECO:0000256" key="1">
    <source>
        <dbReference type="SAM" id="Phobius"/>
    </source>
</evidence>
<evidence type="ECO:0000313" key="2">
    <source>
        <dbReference type="EMBL" id="QPC80785.1"/>
    </source>
</evidence>
<keyword evidence="1" id="KW-1133">Transmembrane helix</keyword>
<feature type="transmembrane region" description="Helical" evidence="1">
    <location>
        <begin position="57"/>
        <end position="75"/>
    </location>
</feature>